<evidence type="ECO:0000313" key="5">
    <source>
        <dbReference type="Proteomes" id="UP000824214"/>
    </source>
</evidence>
<keyword evidence="2" id="KW-0812">Transmembrane</keyword>
<feature type="domain" description="Glycosyl hydrolase-like 10" evidence="3">
    <location>
        <begin position="79"/>
        <end position="350"/>
    </location>
</feature>
<evidence type="ECO:0000256" key="2">
    <source>
        <dbReference type="SAM" id="Phobius"/>
    </source>
</evidence>
<dbReference type="InterPro" id="IPR017853">
    <property type="entry name" value="GH"/>
</dbReference>
<dbReference type="EMBL" id="DWXZ01000058">
    <property type="protein sequence ID" value="HJB37074.1"/>
    <property type="molecule type" value="Genomic_DNA"/>
</dbReference>
<accession>A0A9D2LXL4</accession>
<dbReference type="AlphaFoldDB" id="A0A9D2LXL4"/>
<dbReference type="InterPro" id="IPR003790">
    <property type="entry name" value="GHL10"/>
</dbReference>
<reference evidence="4" key="2">
    <citation type="submission" date="2021-04" db="EMBL/GenBank/DDBJ databases">
        <authorList>
            <person name="Gilroy R."/>
        </authorList>
    </citation>
    <scope>NUCLEOTIDE SEQUENCE</scope>
    <source>
        <strain evidence="4">ChiBcolR8-3208</strain>
    </source>
</reference>
<dbReference type="Proteomes" id="UP000824214">
    <property type="component" value="Unassembled WGS sequence"/>
</dbReference>
<organism evidence="4 5">
    <name type="scientific">Candidatus Acutalibacter ornithocaccae</name>
    <dbReference type="NCBI Taxonomy" id="2838416"/>
    <lineage>
        <taxon>Bacteria</taxon>
        <taxon>Bacillati</taxon>
        <taxon>Bacillota</taxon>
        <taxon>Clostridia</taxon>
        <taxon>Eubacteriales</taxon>
        <taxon>Acutalibacteraceae</taxon>
        <taxon>Acutalibacter</taxon>
    </lineage>
</organism>
<keyword evidence="2" id="KW-1133">Transmembrane helix</keyword>
<feature type="transmembrane region" description="Helical" evidence="2">
    <location>
        <begin position="9"/>
        <end position="29"/>
    </location>
</feature>
<protein>
    <submittedName>
        <fullName evidence="4">Family 10 glycosylhydrolase</fullName>
    </submittedName>
</protein>
<dbReference type="Gene3D" id="3.20.20.80">
    <property type="entry name" value="Glycosidases"/>
    <property type="match status" value="1"/>
</dbReference>
<reference evidence="4" key="1">
    <citation type="journal article" date="2021" name="PeerJ">
        <title>Extensive microbial diversity within the chicken gut microbiome revealed by metagenomics and culture.</title>
        <authorList>
            <person name="Gilroy R."/>
            <person name="Ravi A."/>
            <person name="Getino M."/>
            <person name="Pursley I."/>
            <person name="Horton D.L."/>
            <person name="Alikhan N.F."/>
            <person name="Baker D."/>
            <person name="Gharbi K."/>
            <person name="Hall N."/>
            <person name="Watson M."/>
            <person name="Adriaenssens E.M."/>
            <person name="Foster-Nyarko E."/>
            <person name="Jarju S."/>
            <person name="Secka A."/>
            <person name="Antonio M."/>
            <person name="Oren A."/>
            <person name="Chaudhuri R.R."/>
            <person name="La Ragione R."/>
            <person name="Hildebrand F."/>
            <person name="Pallen M.J."/>
        </authorList>
    </citation>
    <scope>NUCLEOTIDE SEQUENCE</scope>
    <source>
        <strain evidence="4">ChiBcolR8-3208</strain>
    </source>
</reference>
<dbReference type="InterPro" id="IPR052177">
    <property type="entry name" value="Divisome_Glycosyl_Hydrolase"/>
</dbReference>
<keyword evidence="1" id="KW-0732">Signal</keyword>
<keyword evidence="2" id="KW-0472">Membrane</keyword>
<evidence type="ECO:0000256" key="1">
    <source>
        <dbReference type="ARBA" id="ARBA00022729"/>
    </source>
</evidence>
<dbReference type="PANTHER" id="PTHR43405:SF1">
    <property type="entry name" value="GLYCOSYL HYDROLASE DIGH"/>
    <property type="match status" value="1"/>
</dbReference>
<proteinExistence type="predicted"/>
<comment type="caution">
    <text evidence="4">The sequence shown here is derived from an EMBL/GenBank/DDBJ whole genome shotgun (WGS) entry which is preliminary data.</text>
</comment>
<evidence type="ECO:0000259" key="3">
    <source>
        <dbReference type="Pfam" id="PF02638"/>
    </source>
</evidence>
<sequence>MGRFHLRKYCYLVLWAALLAAVAGVWFFGREPAPQESGPSPTPRASPAPAGEEETLVGVWVPYFSLHTAEHTQQAFAENFQTIAQTAQEKGMNALFVHVRPFCDALYPSALYPWSHILTGTQGQDPGFDPLQFMIDTAHSLGLEFHAWLNPLRVKTAETPAALADNNPYTLLAGEYPQYFMEWEGGVYLNPAYPAVRAMIADGAAEIVENYDVDGIHFDDYFYPAQDASLDSAAYSAYTQSVEEPLSLLAWRTANINAMVAQVYESIKAVDENAAFGISPQGNIQNDENMGADVATWAAVPGYVDYLAPQLYYSFENQALPYQQALEEWVALPRHPGLKLYAGLALYKAGTDADGGTWLSRDDIIALQAEAALQSGCQGVLLYSWEAFNSQQAAKELENAVALLGQY</sequence>
<name>A0A9D2LXL4_9FIRM</name>
<dbReference type="SUPFAM" id="SSF51445">
    <property type="entry name" value="(Trans)glycosidases"/>
    <property type="match status" value="1"/>
</dbReference>
<dbReference type="PANTHER" id="PTHR43405">
    <property type="entry name" value="GLYCOSYL HYDROLASE DIGH"/>
    <property type="match status" value="1"/>
</dbReference>
<dbReference type="Pfam" id="PF02638">
    <property type="entry name" value="GHL10"/>
    <property type="match status" value="1"/>
</dbReference>
<gene>
    <name evidence="4" type="ORF">H9942_03270</name>
</gene>
<evidence type="ECO:0000313" key="4">
    <source>
        <dbReference type="EMBL" id="HJB37074.1"/>
    </source>
</evidence>